<dbReference type="PATRIC" id="fig|28092.6.peg.904"/>
<dbReference type="SUPFAM" id="SSF141452">
    <property type="entry name" value="Hcp1-like"/>
    <property type="match status" value="1"/>
</dbReference>
<proteinExistence type="predicted"/>
<dbReference type="AlphaFoldDB" id="A0A0F5K3C4"/>
<protein>
    <recommendedName>
        <fullName evidence="3">Hcp1 family type VI secretion system effector</fullName>
    </recommendedName>
</protein>
<evidence type="ECO:0000313" key="1">
    <source>
        <dbReference type="EMBL" id="KKB64578.1"/>
    </source>
</evidence>
<dbReference type="EMBL" id="LAQU01000003">
    <property type="protein sequence ID" value="KKB64578.1"/>
    <property type="molecule type" value="Genomic_DNA"/>
</dbReference>
<evidence type="ECO:0008006" key="3">
    <source>
        <dbReference type="Google" id="ProtNLM"/>
    </source>
</evidence>
<name>A0A0F5K3C4_9BURK</name>
<comment type="caution">
    <text evidence="1">The sequence shown here is derived from an EMBL/GenBank/DDBJ whole genome shotgun (WGS) entry which is preliminary data.</text>
</comment>
<evidence type="ECO:0000313" key="2">
    <source>
        <dbReference type="Proteomes" id="UP000033618"/>
    </source>
</evidence>
<dbReference type="InterPro" id="IPR036624">
    <property type="entry name" value="Hcp1-lik_sf"/>
</dbReference>
<dbReference type="PANTHER" id="PTHR36152">
    <property type="entry name" value="CYTOPLASMIC PROTEIN-RELATED"/>
    <property type="match status" value="1"/>
</dbReference>
<dbReference type="InterPro" id="IPR008514">
    <property type="entry name" value="T6SS_Hcp"/>
</dbReference>
<keyword evidence="2" id="KW-1185">Reference proteome</keyword>
<dbReference type="STRING" id="28092.WM40_03800"/>
<dbReference type="Pfam" id="PF05638">
    <property type="entry name" value="T6SS_HCP"/>
    <property type="match status" value="1"/>
</dbReference>
<organism evidence="1 2">
    <name type="scientific">Robbsia andropogonis</name>
    <dbReference type="NCBI Taxonomy" id="28092"/>
    <lineage>
        <taxon>Bacteria</taxon>
        <taxon>Pseudomonadati</taxon>
        <taxon>Pseudomonadota</taxon>
        <taxon>Betaproteobacteria</taxon>
        <taxon>Burkholderiales</taxon>
        <taxon>Burkholderiaceae</taxon>
        <taxon>Robbsia</taxon>
    </lineage>
</organism>
<reference evidence="1 2" key="1">
    <citation type="submission" date="2015-03" db="EMBL/GenBank/DDBJ databases">
        <title>Draft Genome Sequence of Burkholderia andropogonis type strain ICMP2807, isolated from Sorghum bicolor.</title>
        <authorList>
            <person name="Lopes-Santos L."/>
            <person name="Castro D.B."/>
            <person name="Ottoboni L.M."/>
            <person name="Park D."/>
            <person name="Weirc B.S."/>
            <person name="Destefano S.A."/>
        </authorList>
    </citation>
    <scope>NUCLEOTIDE SEQUENCE [LARGE SCALE GENOMIC DNA]</scope>
    <source>
        <strain evidence="1 2">ICMP2807</strain>
    </source>
</reference>
<dbReference type="Proteomes" id="UP000033618">
    <property type="component" value="Unassembled WGS sequence"/>
</dbReference>
<dbReference type="Gene3D" id="2.30.110.20">
    <property type="entry name" value="Hcp1-like"/>
    <property type="match status" value="1"/>
</dbReference>
<sequence>MLQGELNMAILLKLDGVKGNSTMDGFADTIELEAISFGISNHGNVDPSNSGRGSGIPSGNTISITKRMDMSTPPLYQACADGKSHAEATISIVRNADKPTADMVYKLTNVIVVNVGCNAMDMEGSDSILLSFSAIEITYKTQNKDATGKGNTSAKWDFTTNKAS</sequence>
<dbReference type="PANTHER" id="PTHR36152:SF1">
    <property type="entry name" value="UBIQUITIN-LIKE DOMAIN-CONTAINING PROTEIN"/>
    <property type="match status" value="1"/>
</dbReference>
<dbReference type="InterPro" id="IPR053165">
    <property type="entry name" value="HSI-I_assembly_Hcp1"/>
</dbReference>
<accession>A0A0F5K3C4</accession>
<gene>
    <name evidence="1" type="ORF">WM40_03800</name>
</gene>